<feature type="domain" description="Fibronectin type-III" evidence="3">
    <location>
        <begin position="1652"/>
        <end position="1746"/>
    </location>
</feature>
<feature type="domain" description="Fibronectin type-III" evidence="3">
    <location>
        <begin position="1348"/>
        <end position="1449"/>
    </location>
</feature>
<feature type="domain" description="Fibronectin type-III" evidence="3">
    <location>
        <begin position="1034"/>
        <end position="1136"/>
    </location>
</feature>
<dbReference type="InterPro" id="IPR013783">
    <property type="entry name" value="Ig-like_fold"/>
</dbReference>
<feature type="region of interest" description="Disordered" evidence="2">
    <location>
        <begin position="415"/>
        <end position="434"/>
    </location>
</feature>
<reference evidence="4" key="1">
    <citation type="journal article" date="2020" name="Nature">
        <title>Giant virus diversity and host interactions through global metagenomics.</title>
        <authorList>
            <person name="Schulz F."/>
            <person name="Roux S."/>
            <person name="Paez-Espino D."/>
            <person name="Jungbluth S."/>
            <person name="Walsh D.A."/>
            <person name="Denef V.J."/>
            <person name="McMahon K.D."/>
            <person name="Konstantinidis K.T."/>
            <person name="Eloe-Fadrosh E.A."/>
            <person name="Kyrpides N.C."/>
            <person name="Woyke T."/>
        </authorList>
    </citation>
    <scope>NUCLEOTIDE SEQUENCE</scope>
    <source>
        <strain evidence="4">GVMAG-M-3300009161-34</strain>
    </source>
</reference>
<feature type="region of interest" description="Disordered" evidence="2">
    <location>
        <begin position="1016"/>
        <end position="1038"/>
    </location>
</feature>
<evidence type="ECO:0000313" key="4">
    <source>
        <dbReference type="EMBL" id="QHT33324.1"/>
    </source>
</evidence>
<evidence type="ECO:0000256" key="1">
    <source>
        <dbReference type="ARBA" id="ARBA00022737"/>
    </source>
</evidence>
<dbReference type="EMBL" id="MN738963">
    <property type="protein sequence ID" value="QHT33324.1"/>
    <property type="molecule type" value="Genomic_DNA"/>
</dbReference>
<feature type="domain" description="Fibronectin type-III" evidence="3">
    <location>
        <begin position="1556"/>
        <end position="1649"/>
    </location>
</feature>
<feature type="domain" description="Fibronectin type-III" evidence="3">
    <location>
        <begin position="931"/>
        <end position="1033"/>
    </location>
</feature>
<dbReference type="PROSITE" id="PS50853">
    <property type="entry name" value="FN3"/>
    <property type="match status" value="18"/>
</dbReference>
<dbReference type="SUPFAM" id="SSF49265">
    <property type="entry name" value="Fibronectin type III"/>
    <property type="match status" value="11"/>
</dbReference>
<feature type="domain" description="Fibronectin type-III" evidence="3">
    <location>
        <begin position="620"/>
        <end position="723"/>
    </location>
</feature>
<feature type="compositionally biased region" description="Low complexity" evidence="2">
    <location>
        <begin position="317"/>
        <end position="328"/>
    </location>
</feature>
<dbReference type="CDD" id="cd00063">
    <property type="entry name" value="FN3"/>
    <property type="match status" value="17"/>
</dbReference>
<feature type="compositionally biased region" description="Low complexity" evidence="2">
    <location>
        <begin position="416"/>
        <end position="427"/>
    </location>
</feature>
<dbReference type="Pfam" id="PF00041">
    <property type="entry name" value="fn3"/>
    <property type="match status" value="18"/>
</dbReference>
<dbReference type="InterPro" id="IPR050964">
    <property type="entry name" value="Striated_Muscle_Regulatory"/>
</dbReference>
<sequence length="2104" mass="223664">MSTNPWTAPYIPGWQAPVIGNYTAGDNSITVSWTFPPVGDNVNTDLFCIYLDGNPYYKVPQSEDNPPGSTIFSYTISGLTNGTYYDIIIVAVSIVSNVFGVIEYGSSEPLEFKTMPVGPPTGTTTVTATPSNGQVTLGWSAPSNDGGATISYILEYNTTGYSGPWSALTTLPASVYSYIVTGLTNGTTYYFQVAATNTYGTSPYYGNSATPVNNPTIPQNFTGTAINGGVNLSWSAPESIGASSISGYNLQYSTAPSGSWSPTYSYGGTITSDSYTSLTNGTLYYFQLQAENNAGLFSVYATTSATPSTIPGAPVITSSTSNQNQTSTVSWTAPSDNGGAPVSSYNLQYSTSSSGPWLPSTPYTVTATSTSYTFTGLTNGTLYYFQVAAVNISGIGTYSAQTTATPSTIPGAPVITSSTSNQNQTSTVSWTAPSDNGGSPISSYNLQYSTSSSGEWLPSTPYNVTAATTSTSYTFTGLTNGTLYYFQVAAVNPSGQGQYSSQSTNLEQSTSVATPSTTPSAPVITSSTPNQTQTCIVSWTAPPDNGGAAIKGYYLQYRASSSLQWLPTTPYIVSAATTSRTFTGLTNGTEYYFQIAAVNISGVGTYSAQTTNSSATPSTIPGAPVITSSDSNENQMSVVSWAAPSDNGGTVITGYILQYSTNSNGPWLPSLPLPPLKPSPATALTYTFTGLTDGVIYYFQVAAVNLNGAGPYSTQTLDSTARPSTVPNAPLIVFSTTRQNTISTVKWDTLNKYEDGGKPIKSYNLQYSTSSSGPWLPTTPYTLLAPATSYTFTDLTNGTEYYFQVAAINVIGTGPYSAQSSTTKAIPSTISDAPVITSSTSKQNQTSTVSWTAPSDNGGSPISSYNLQYSTNLSEWFPKTPHTLSESTSSYTFTDLTNGTEYYFQIAAINANGRSKYSTQTTNSTATPSTIPTYPVITYSISNQNQTSTVIWTEPSDNGGSPISSYNLQYSTSSSGPWLPTTPYTLLAPATSYTFTDLTNGTLYYFQVAAVNLTNGQGPHSSQTANSTATPSTTPSAPIINSATTYQNQTSTVSWTAPSDNGGAAISSYNLQYSTSSSGPWLPTPTTPYTVNAATTSYTFTGLTNGTLYYFQVAAVNSSGVGTYSAQTTISRAMPSSAPVPPVITSSMSNQNQTSTVSWTEPSDNGGAPVSSYNLQYSTSSSGPWLPSTPYNVTAATTSYTFTGLTNGTTYYFQIAAVNLTNGQGAYSQQTAISISLPSTIPSYTVITSSTSNQNQTSTVSWTAPSDNGGAPVSSYNLQYSTSSSGPWLPTTPYTVTAPITSYTFTGLTNGTLYYFQVAVVNPSGQGQYSSQSTNLEQSTSTATPSTTPSAPIITSSASNQNQTSTVSWTAPSDNGGATISSYNLQYSTSVSGLSSSTIISYIPYPSTALTYTFTGLTNGTLYYFQVAALNISGVGTYSTQTTISTATPSTIPDPPTNLYGDGSSENGIIYLSWNAPDYDGGAPITSYNLQYCISSTEMWIKMPPYIIYPVTVLTYTFTGLTNGTQYDFQIAAVNINGESSYSTNSSTPSTTPDPPVITITNPYNNQTCTVMWNIPYNGGLPISSYDLQYSTSVSGPWVSVSSYLSPTQVTYTFNNLTNDIQYYFKIAAINENGYGNYSAIVNDTPSITSKPPSLINSTAITSSSISLSWNTPSLPSTSSNNVTEYYIQWTDLSSNNTNSSKSSTTTYTITNLTYSTKYEVKISSINGSGIGVLSESPIYFTTLSNLPSAPTNLSITRCTTGHYNSIILKWTAPYDSGGSPITNYIIYYRPTENPIAWNTYSTNSDATTATIKGTSTNVLYDFKVSAENSAGVGVFSYIINGSSNNPPSYPNNLTANTTESGLIILNWVQSFQNPPEYISYYFIEYKIDSFGGWLRFKVNIPGDVAEVILDDPNIANNVLYLFRVYAVNSAGAQSESSNITSAMSYNNNLPMYVGSRYSPNCGSNVTTATSPSTDNLERQMLRKAGVLQYFNTGALNFTTKQLWAMAARNGLTRKKSYATQTQDYTNANTTNMTNPTVPNIGLKEVNNSLTCWTPQSSVICNLSSASNVPGTVKSLCFSLKAPYNNYRNPKTYGSGGTKLLFLF</sequence>
<protein>
    <recommendedName>
        <fullName evidence="3">Fibronectin type-III domain-containing protein</fullName>
    </recommendedName>
</protein>
<organism evidence="4">
    <name type="scientific">viral metagenome</name>
    <dbReference type="NCBI Taxonomy" id="1070528"/>
    <lineage>
        <taxon>unclassified sequences</taxon>
        <taxon>metagenomes</taxon>
        <taxon>organismal metagenomes</taxon>
    </lineage>
</organism>
<dbReference type="PANTHER" id="PTHR13817">
    <property type="entry name" value="TITIN"/>
    <property type="match status" value="1"/>
</dbReference>
<feature type="domain" description="Fibronectin type-III" evidence="3">
    <location>
        <begin position="412"/>
        <end position="513"/>
    </location>
</feature>
<keyword evidence="1" id="KW-0677">Repeat</keyword>
<accession>A0A6C0EVX6</accession>
<name>A0A6C0EVX6_9ZZZZ</name>
<feature type="domain" description="Fibronectin type-III" evidence="3">
    <location>
        <begin position="1455"/>
        <end position="1555"/>
    </location>
</feature>
<feature type="domain" description="Fibronectin type-III" evidence="3">
    <location>
        <begin position="1138"/>
        <end position="1239"/>
    </location>
</feature>
<feature type="domain" description="Fibronectin type-III" evidence="3">
    <location>
        <begin position="518"/>
        <end position="619"/>
    </location>
</feature>
<feature type="domain" description="Fibronectin type-III" evidence="3">
    <location>
        <begin position="833"/>
        <end position="930"/>
    </location>
</feature>
<feature type="compositionally biased region" description="Low complexity" evidence="2">
    <location>
        <begin position="509"/>
        <end position="529"/>
    </location>
</feature>
<feature type="region of interest" description="Disordered" evidence="2">
    <location>
        <begin position="1327"/>
        <end position="1371"/>
    </location>
</feature>
<feature type="compositionally biased region" description="Low complexity" evidence="2">
    <location>
        <begin position="1339"/>
        <end position="1368"/>
    </location>
</feature>
<feature type="domain" description="Fibronectin type-III" evidence="3">
    <location>
        <begin position="727"/>
        <end position="829"/>
    </location>
</feature>
<feature type="compositionally biased region" description="Polar residues" evidence="2">
    <location>
        <begin position="1327"/>
        <end position="1338"/>
    </location>
</feature>
<proteinExistence type="predicted"/>
<feature type="compositionally biased region" description="Low complexity" evidence="2">
    <location>
        <begin position="1021"/>
        <end position="1038"/>
    </location>
</feature>
<evidence type="ECO:0000259" key="3">
    <source>
        <dbReference type="PROSITE" id="PS50853"/>
    </source>
</evidence>
<feature type="region of interest" description="Disordered" evidence="2">
    <location>
        <begin position="314"/>
        <end position="335"/>
    </location>
</feature>
<feature type="domain" description="Fibronectin type-III" evidence="3">
    <location>
        <begin position="1241"/>
        <end position="1343"/>
    </location>
</feature>
<feature type="domain" description="Fibronectin type-III" evidence="3">
    <location>
        <begin position="1850"/>
        <end position="1948"/>
    </location>
</feature>
<dbReference type="SMART" id="SM00060">
    <property type="entry name" value="FN3"/>
    <property type="match status" value="19"/>
</dbReference>
<dbReference type="InterPro" id="IPR036116">
    <property type="entry name" value="FN3_sf"/>
</dbReference>
<feature type="compositionally biased region" description="Polar residues" evidence="2">
    <location>
        <begin position="496"/>
        <end position="508"/>
    </location>
</feature>
<feature type="domain" description="Fibronectin type-III" evidence="3">
    <location>
        <begin position="119"/>
        <end position="220"/>
    </location>
</feature>
<dbReference type="InterPro" id="IPR003961">
    <property type="entry name" value="FN3_dom"/>
</dbReference>
<feature type="domain" description="Fibronectin type-III" evidence="3">
    <location>
        <begin position="1750"/>
        <end position="1847"/>
    </location>
</feature>
<feature type="domain" description="Fibronectin type-III" evidence="3">
    <location>
        <begin position="13"/>
        <end position="117"/>
    </location>
</feature>
<dbReference type="Gene3D" id="2.60.40.10">
    <property type="entry name" value="Immunoglobulins"/>
    <property type="match status" value="19"/>
</dbReference>
<feature type="region of interest" description="Disordered" evidence="2">
    <location>
        <begin position="496"/>
        <end position="529"/>
    </location>
</feature>
<feature type="domain" description="Fibronectin type-III" evidence="3">
    <location>
        <begin position="310"/>
        <end position="411"/>
    </location>
</feature>
<evidence type="ECO:0000256" key="2">
    <source>
        <dbReference type="SAM" id="MobiDB-lite"/>
    </source>
</evidence>
<dbReference type="PRINTS" id="PR00014">
    <property type="entry name" value="FNTYPEIII"/>
</dbReference>
<dbReference type="PANTHER" id="PTHR13817:SF73">
    <property type="entry name" value="FIBRONECTIN TYPE-III DOMAIN-CONTAINING PROTEIN"/>
    <property type="match status" value="1"/>
</dbReference>